<dbReference type="EMBL" id="JBHLWI010000014">
    <property type="protein sequence ID" value="MFC0262379.1"/>
    <property type="molecule type" value="Genomic_DNA"/>
</dbReference>
<reference evidence="2 3" key="1">
    <citation type="submission" date="2024-09" db="EMBL/GenBank/DDBJ databases">
        <authorList>
            <person name="Sun Q."/>
            <person name="Mori K."/>
        </authorList>
    </citation>
    <scope>NUCLEOTIDE SEQUENCE [LARGE SCALE GENOMIC DNA]</scope>
    <source>
        <strain evidence="2 3">CCM 7650</strain>
    </source>
</reference>
<name>A0ABV6FR90_9BACT</name>
<evidence type="ECO:0000313" key="2">
    <source>
        <dbReference type="EMBL" id="MFC0262379.1"/>
    </source>
</evidence>
<dbReference type="RefSeq" id="WP_382386819.1">
    <property type="nucleotide sequence ID" value="NZ_JBHLWI010000014.1"/>
</dbReference>
<keyword evidence="3" id="KW-1185">Reference proteome</keyword>
<feature type="chain" id="PRO_5047027287" description="Lipocalin-like domain-containing protein" evidence="1">
    <location>
        <begin position="21"/>
        <end position="167"/>
    </location>
</feature>
<keyword evidence="1" id="KW-0732">Signal</keyword>
<proteinExistence type="predicted"/>
<sequence length="167" mass="19150">MKKALLYSILLLFSFSCVESEEVIIPKELVGKWERDFTIEEDTYTVSFVFQNNGTYESFSVRTIQTEGLQPGYLGYSKGKYSKREGRLVISDIRSFYAEDNSNPPNQTNLLKEQLEWIIPNEIAEFSLEENNNLLVLTFLGCNDVRIPREMANCAPPTPVGYTRVVE</sequence>
<organism evidence="2 3">
    <name type="scientific">Fontibacter flavus</name>
    <dbReference type="NCBI Taxonomy" id="654838"/>
    <lineage>
        <taxon>Bacteria</taxon>
        <taxon>Pseudomonadati</taxon>
        <taxon>Bacteroidota</taxon>
        <taxon>Cytophagia</taxon>
        <taxon>Cytophagales</taxon>
        <taxon>Cyclobacteriaceae</taxon>
        <taxon>Fontibacter</taxon>
    </lineage>
</organism>
<gene>
    <name evidence="2" type="ORF">ACFFIP_06760</name>
</gene>
<dbReference type="PROSITE" id="PS51257">
    <property type="entry name" value="PROKAR_LIPOPROTEIN"/>
    <property type="match status" value="1"/>
</dbReference>
<accession>A0ABV6FR90</accession>
<comment type="caution">
    <text evidence="2">The sequence shown here is derived from an EMBL/GenBank/DDBJ whole genome shotgun (WGS) entry which is preliminary data.</text>
</comment>
<feature type="signal peptide" evidence="1">
    <location>
        <begin position="1"/>
        <end position="20"/>
    </location>
</feature>
<evidence type="ECO:0000313" key="3">
    <source>
        <dbReference type="Proteomes" id="UP001589797"/>
    </source>
</evidence>
<evidence type="ECO:0000256" key="1">
    <source>
        <dbReference type="SAM" id="SignalP"/>
    </source>
</evidence>
<protein>
    <recommendedName>
        <fullName evidence="4">Lipocalin-like domain-containing protein</fullName>
    </recommendedName>
</protein>
<evidence type="ECO:0008006" key="4">
    <source>
        <dbReference type="Google" id="ProtNLM"/>
    </source>
</evidence>
<dbReference type="Proteomes" id="UP001589797">
    <property type="component" value="Unassembled WGS sequence"/>
</dbReference>